<dbReference type="PANTHER" id="PTHR36617:SF5">
    <property type="entry name" value="OS05G0421675 PROTEIN"/>
    <property type="match status" value="1"/>
</dbReference>
<gene>
    <name evidence="1" type="ORF">TSUD_331490</name>
</gene>
<evidence type="ECO:0008006" key="3">
    <source>
        <dbReference type="Google" id="ProtNLM"/>
    </source>
</evidence>
<organism evidence="1 2">
    <name type="scientific">Trifolium subterraneum</name>
    <name type="common">Subterranean clover</name>
    <dbReference type="NCBI Taxonomy" id="3900"/>
    <lineage>
        <taxon>Eukaryota</taxon>
        <taxon>Viridiplantae</taxon>
        <taxon>Streptophyta</taxon>
        <taxon>Embryophyta</taxon>
        <taxon>Tracheophyta</taxon>
        <taxon>Spermatophyta</taxon>
        <taxon>Magnoliopsida</taxon>
        <taxon>eudicotyledons</taxon>
        <taxon>Gunneridae</taxon>
        <taxon>Pentapetalae</taxon>
        <taxon>rosids</taxon>
        <taxon>fabids</taxon>
        <taxon>Fabales</taxon>
        <taxon>Fabaceae</taxon>
        <taxon>Papilionoideae</taxon>
        <taxon>50 kb inversion clade</taxon>
        <taxon>NPAAA clade</taxon>
        <taxon>Hologalegina</taxon>
        <taxon>IRL clade</taxon>
        <taxon>Trifolieae</taxon>
        <taxon>Trifolium</taxon>
    </lineage>
</organism>
<evidence type="ECO:0000313" key="2">
    <source>
        <dbReference type="Proteomes" id="UP000242715"/>
    </source>
</evidence>
<name>A0A2Z6LVD9_TRISU</name>
<protein>
    <recommendedName>
        <fullName evidence="3">Reverse transcriptase zinc-binding domain-containing protein</fullName>
    </recommendedName>
</protein>
<dbReference type="PANTHER" id="PTHR36617">
    <property type="entry name" value="PROTEIN, PUTATIVE-RELATED"/>
    <property type="match status" value="1"/>
</dbReference>
<sequence length="93" mass="10289">MRIRDGVGDLGGGWFGECVTKKVVDGMDTFFWTDPWLGGFTLRESFGRLFDLNEHKSSTVADMCSLGWEAGGGSGYRLMAWQLDPVRGYTVSV</sequence>
<dbReference type="OrthoDB" id="1210636at2759"/>
<proteinExistence type="predicted"/>
<dbReference type="Proteomes" id="UP000242715">
    <property type="component" value="Unassembled WGS sequence"/>
</dbReference>
<evidence type="ECO:0000313" key="1">
    <source>
        <dbReference type="EMBL" id="GAU23451.1"/>
    </source>
</evidence>
<dbReference type="AlphaFoldDB" id="A0A2Z6LVD9"/>
<reference evidence="2" key="1">
    <citation type="journal article" date="2017" name="Front. Plant Sci.">
        <title>Climate Clever Clovers: New Paradigm to Reduce the Environmental Footprint of Ruminants by Breeding Low Methanogenic Forages Utilizing Haplotype Variation.</title>
        <authorList>
            <person name="Kaur P."/>
            <person name="Appels R."/>
            <person name="Bayer P.E."/>
            <person name="Keeble-Gagnere G."/>
            <person name="Wang J."/>
            <person name="Hirakawa H."/>
            <person name="Shirasawa K."/>
            <person name="Vercoe P."/>
            <person name="Stefanova K."/>
            <person name="Durmic Z."/>
            <person name="Nichols P."/>
            <person name="Revell C."/>
            <person name="Isobe S.N."/>
            <person name="Edwards D."/>
            <person name="Erskine W."/>
        </authorList>
    </citation>
    <scope>NUCLEOTIDE SEQUENCE [LARGE SCALE GENOMIC DNA]</scope>
    <source>
        <strain evidence="2">cv. Daliak</strain>
    </source>
</reference>
<keyword evidence="2" id="KW-1185">Reference proteome</keyword>
<dbReference type="EMBL" id="DF973269">
    <property type="protein sequence ID" value="GAU23451.1"/>
    <property type="molecule type" value="Genomic_DNA"/>
</dbReference>
<accession>A0A2Z6LVD9</accession>